<organism evidence="2 3">
    <name type="scientific">Shouchella xiaoxiensis</name>
    <dbReference type="NCBI Taxonomy" id="766895"/>
    <lineage>
        <taxon>Bacteria</taxon>
        <taxon>Bacillati</taxon>
        <taxon>Bacillota</taxon>
        <taxon>Bacilli</taxon>
        <taxon>Bacillales</taxon>
        <taxon>Bacillaceae</taxon>
        <taxon>Shouchella</taxon>
    </lineage>
</organism>
<dbReference type="Gene3D" id="3.10.400.10">
    <property type="entry name" value="Sulfate adenylyltransferase"/>
    <property type="match status" value="1"/>
</dbReference>
<dbReference type="CDD" id="cd06553">
    <property type="entry name" value="ASCH_Ef3133_like"/>
    <property type="match status" value="1"/>
</dbReference>
<dbReference type="PIRSF" id="PIRSF021320">
    <property type="entry name" value="DUF984"/>
    <property type="match status" value="1"/>
</dbReference>
<evidence type="ECO:0000313" key="2">
    <source>
        <dbReference type="EMBL" id="MBM7839507.1"/>
    </source>
</evidence>
<dbReference type="InterPro" id="IPR009326">
    <property type="entry name" value="DUF984"/>
</dbReference>
<name>A0ABS2SVG7_9BACI</name>
<feature type="domain" description="ASCH" evidence="1">
    <location>
        <begin position="25"/>
        <end position="149"/>
    </location>
</feature>
<dbReference type="SMART" id="SM01022">
    <property type="entry name" value="ASCH"/>
    <property type="match status" value="1"/>
</dbReference>
<dbReference type="Proteomes" id="UP001179280">
    <property type="component" value="Unassembled WGS sequence"/>
</dbReference>
<evidence type="ECO:0000313" key="3">
    <source>
        <dbReference type="Proteomes" id="UP001179280"/>
    </source>
</evidence>
<dbReference type="InterPro" id="IPR007374">
    <property type="entry name" value="ASCH_domain"/>
</dbReference>
<dbReference type="Pfam" id="PF04266">
    <property type="entry name" value="ASCH"/>
    <property type="match status" value="1"/>
</dbReference>
<dbReference type="RefSeq" id="WP_204466741.1">
    <property type="nucleotide sequence ID" value="NZ_JAFBCV010000008.1"/>
</dbReference>
<gene>
    <name evidence="2" type="ORF">JOC54_002787</name>
</gene>
<protein>
    <submittedName>
        <fullName evidence="2">Uncharacterized protein YhfF</fullName>
    </submittedName>
</protein>
<comment type="caution">
    <text evidence="2">The sequence shown here is derived from an EMBL/GenBank/DDBJ whole genome shotgun (WGS) entry which is preliminary data.</text>
</comment>
<dbReference type="PANTHER" id="PTHR39203">
    <property type="entry name" value="CYTOPLASMIC PROTEIN-RELATED"/>
    <property type="match status" value="1"/>
</dbReference>
<sequence>MMNATQLWDAFLEIEPNAGNNYTAWAFGDGTKQLADELAQLVISGKKTGTTSAYLAYEQENEPLPQIGAYSIILDGDEIPCAIIQSTEIEIIPYHSITEAHAQAEGHGDQTLASWQQAHEPFLRSQAEMYGRSFHPEMLVVFEHFKTVYLPSALNKSAKEND</sequence>
<proteinExistence type="predicted"/>
<dbReference type="SUPFAM" id="SSF88697">
    <property type="entry name" value="PUA domain-like"/>
    <property type="match status" value="1"/>
</dbReference>
<dbReference type="EMBL" id="JAFBCV010000008">
    <property type="protein sequence ID" value="MBM7839507.1"/>
    <property type="molecule type" value="Genomic_DNA"/>
</dbReference>
<dbReference type="PANTHER" id="PTHR39203:SF1">
    <property type="entry name" value="CYTOPLASMIC PROTEIN"/>
    <property type="match status" value="1"/>
</dbReference>
<reference evidence="2" key="1">
    <citation type="submission" date="2021-01" db="EMBL/GenBank/DDBJ databases">
        <title>Genomic Encyclopedia of Type Strains, Phase IV (KMG-IV): sequencing the most valuable type-strain genomes for metagenomic binning, comparative biology and taxonomic classification.</title>
        <authorList>
            <person name="Goeker M."/>
        </authorList>
    </citation>
    <scope>NUCLEOTIDE SEQUENCE</scope>
    <source>
        <strain evidence="2">DSM 21943</strain>
    </source>
</reference>
<accession>A0ABS2SVG7</accession>
<dbReference type="InterPro" id="IPR015947">
    <property type="entry name" value="PUA-like_sf"/>
</dbReference>
<keyword evidence="3" id="KW-1185">Reference proteome</keyword>
<evidence type="ECO:0000259" key="1">
    <source>
        <dbReference type="SMART" id="SM01022"/>
    </source>
</evidence>